<name>A0A9E8NCE6_9BACT</name>
<accession>A0A9E8NCE6</accession>
<dbReference type="RefSeq" id="WP_244819456.1">
    <property type="nucleotide sequence ID" value="NZ_CP112998.1"/>
</dbReference>
<proteinExistence type="predicted"/>
<evidence type="ECO:0000313" key="1">
    <source>
        <dbReference type="EMBL" id="WAC13433.1"/>
    </source>
</evidence>
<gene>
    <name evidence="1" type="ORF">ON006_05630</name>
</gene>
<dbReference type="KEGG" id="dpf:ON006_05630"/>
<evidence type="ECO:0000313" key="2">
    <source>
        <dbReference type="Proteomes" id="UP001164653"/>
    </source>
</evidence>
<organism evidence="1 2">
    <name type="scientific">Dyadobacter pollutisoli</name>
    <dbReference type="NCBI Taxonomy" id="2910158"/>
    <lineage>
        <taxon>Bacteria</taxon>
        <taxon>Pseudomonadati</taxon>
        <taxon>Bacteroidota</taxon>
        <taxon>Cytophagia</taxon>
        <taxon>Cytophagales</taxon>
        <taxon>Spirosomataceae</taxon>
        <taxon>Dyadobacter</taxon>
    </lineage>
</organism>
<keyword evidence="2" id="KW-1185">Reference proteome</keyword>
<dbReference type="Proteomes" id="UP001164653">
    <property type="component" value="Chromosome"/>
</dbReference>
<dbReference type="AlphaFoldDB" id="A0A9E8NCE6"/>
<reference evidence="1" key="1">
    <citation type="submission" date="2022-11" db="EMBL/GenBank/DDBJ databases">
        <title>Dyadobacter pollutisoli sp. nov., isolated from plastic dumped soil.</title>
        <authorList>
            <person name="Kim J.M."/>
            <person name="Kim K.R."/>
            <person name="Lee J.K."/>
            <person name="Hao L."/>
            <person name="Jeon C.O."/>
        </authorList>
    </citation>
    <scope>NUCLEOTIDE SEQUENCE</scope>
    <source>
        <strain evidence="1">U1</strain>
    </source>
</reference>
<dbReference type="EMBL" id="CP112998">
    <property type="protein sequence ID" value="WAC13433.1"/>
    <property type="molecule type" value="Genomic_DNA"/>
</dbReference>
<sequence>MGMLLDLLCVLMLGIVCQMVNYVVAVWTSGKRRRSRIRRENIIKKRSELHIKKELDELLVHYNNGELSEQQYLDEANPLIDKLSDLNLNSDQTLM</sequence>
<protein>
    <submittedName>
        <fullName evidence="1">Uncharacterized protein</fullName>
    </submittedName>
</protein>